<proteinExistence type="predicted"/>
<gene>
    <name evidence="1" type="ORF">GRF59_14355</name>
</gene>
<sequence>MKYHIVPKQAKEVTEEQFYSFFNEIAPRKDWSSYHHKKMDIGKMIDFLDEVTISKDIVDGKWNIFVFDKNYEGKELVDALWEAMKDEAIV</sequence>
<dbReference type="RefSeq" id="WP_160498417.1">
    <property type="nucleotide sequence ID" value="NZ_WUBI01000002.1"/>
</dbReference>
<evidence type="ECO:0000313" key="2">
    <source>
        <dbReference type="Proteomes" id="UP000460318"/>
    </source>
</evidence>
<organism evidence="1 2">
    <name type="scientific">Paenibacillus dendrobii</name>
    <dbReference type="NCBI Taxonomy" id="2691084"/>
    <lineage>
        <taxon>Bacteria</taxon>
        <taxon>Bacillati</taxon>
        <taxon>Bacillota</taxon>
        <taxon>Bacilli</taxon>
        <taxon>Bacillales</taxon>
        <taxon>Paenibacillaceae</taxon>
        <taxon>Paenibacillus</taxon>
    </lineage>
</organism>
<dbReference type="AlphaFoldDB" id="A0A7X3IIY8"/>
<dbReference type="EMBL" id="WUBI01000002">
    <property type="protein sequence ID" value="MWV44799.1"/>
    <property type="molecule type" value="Genomic_DNA"/>
</dbReference>
<evidence type="ECO:0000313" key="1">
    <source>
        <dbReference type="EMBL" id="MWV44799.1"/>
    </source>
</evidence>
<name>A0A7X3IIY8_9BACL</name>
<protein>
    <submittedName>
        <fullName evidence="1">Uncharacterized protein</fullName>
    </submittedName>
</protein>
<comment type="caution">
    <text evidence="1">The sequence shown here is derived from an EMBL/GenBank/DDBJ whole genome shotgun (WGS) entry which is preliminary data.</text>
</comment>
<accession>A0A7X3IIY8</accession>
<keyword evidence="2" id="KW-1185">Reference proteome</keyword>
<reference evidence="1 2" key="1">
    <citation type="submission" date="2019-12" db="EMBL/GenBank/DDBJ databases">
        <title>Paenibacillus sp. nov., an endophytic bacterium isolated from the stem of Dendrobium.</title>
        <authorList>
            <person name="Zhao R."/>
        </authorList>
    </citation>
    <scope>NUCLEOTIDE SEQUENCE [LARGE SCALE GENOMIC DNA]</scope>
    <source>
        <strain evidence="1 2">HJL G12</strain>
    </source>
</reference>
<dbReference type="Proteomes" id="UP000460318">
    <property type="component" value="Unassembled WGS sequence"/>
</dbReference>